<evidence type="ECO:0000256" key="4">
    <source>
        <dbReference type="ARBA" id="ARBA00022475"/>
    </source>
</evidence>
<keyword evidence="9 10" id="KW-0472">Membrane</keyword>
<keyword evidence="6 10" id="KW-0812">Transmembrane</keyword>
<gene>
    <name evidence="12" type="ORF">RHODGE_RHODGE_04105</name>
</gene>
<dbReference type="InterPro" id="IPR005628">
    <property type="entry name" value="GspK"/>
</dbReference>
<dbReference type="InterPro" id="IPR049031">
    <property type="entry name" value="T2SSK_SAM-like_1st"/>
</dbReference>
<evidence type="ECO:0000256" key="6">
    <source>
        <dbReference type="ARBA" id="ARBA00022692"/>
    </source>
</evidence>
<evidence type="ECO:0000256" key="7">
    <source>
        <dbReference type="ARBA" id="ARBA00022927"/>
    </source>
</evidence>
<evidence type="ECO:0000256" key="3">
    <source>
        <dbReference type="ARBA" id="ARBA00022448"/>
    </source>
</evidence>
<evidence type="ECO:0000313" key="13">
    <source>
        <dbReference type="Proteomes" id="UP000289200"/>
    </source>
</evidence>
<dbReference type="Pfam" id="PF21687">
    <property type="entry name" value="T2SSK_1st"/>
    <property type="match status" value="1"/>
</dbReference>
<feature type="domain" description="T2SS protein K first SAM-like" evidence="11">
    <location>
        <begin position="103"/>
        <end position="192"/>
    </location>
</feature>
<evidence type="ECO:0000256" key="9">
    <source>
        <dbReference type="ARBA" id="ARBA00023136"/>
    </source>
</evidence>
<dbReference type="AlphaFoldDB" id="A0A447CYX1"/>
<evidence type="ECO:0000313" key="12">
    <source>
        <dbReference type="EMBL" id="VCU10506.1"/>
    </source>
</evidence>
<evidence type="ECO:0000256" key="2">
    <source>
        <dbReference type="ARBA" id="ARBA00007246"/>
    </source>
</evidence>
<sequence length="302" mass="32256">MTTATRRSGQDGFMLVAVLWMMAALATLATVYAVFVTDTAALYGTLGERLRAEAAARGAVELAVHRLTAAPRHPSASSYTFRIGTAVLRTEVTAEAGRIDLNTAPKALLAGLFAAIGADPRQAESHADRVLAWRKAPSRPEEGAEEQALYRAAGRDYGPRQAAFPHVEELWLVLDLPDALVARALPFVTVLSGQPTVNILAAPPGVIASLPGMTAETTYALLAQRGRGVDEARLLALLGPAARYAGAEPGRTFRLIIDGTLDSGRPIAVETVVLIDPQDEEPYRTLSWADRSDAPARPDTRR</sequence>
<evidence type="ECO:0000256" key="1">
    <source>
        <dbReference type="ARBA" id="ARBA00004533"/>
    </source>
</evidence>
<keyword evidence="13" id="KW-1185">Reference proteome</keyword>
<keyword evidence="3" id="KW-0813">Transport</keyword>
<dbReference type="GO" id="GO:0005886">
    <property type="term" value="C:plasma membrane"/>
    <property type="evidence" value="ECO:0007669"/>
    <property type="project" value="UniProtKB-SubCell"/>
</dbReference>
<keyword evidence="4" id="KW-1003">Cell membrane</keyword>
<keyword evidence="7" id="KW-0653">Protein transport</keyword>
<comment type="similarity">
    <text evidence="2">Belongs to the GSP K family.</text>
</comment>
<protein>
    <recommendedName>
        <fullName evidence="11">T2SS protein K first SAM-like domain-containing protein</fullName>
    </recommendedName>
</protein>
<dbReference type="Proteomes" id="UP000289200">
    <property type="component" value="Unassembled WGS sequence"/>
</dbReference>
<dbReference type="SUPFAM" id="SSF158544">
    <property type="entry name" value="GspK insert domain-like"/>
    <property type="match status" value="1"/>
</dbReference>
<dbReference type="Gene3D" id="1.10.40.60">
    <property type="entry name" value="EpsJ-like"/>
    <property type="match status" value="1"/>
</dbReference>
<dbReference type="InterPro" id="IPR038072">
    <property type="entry name" value="GspK_central_sf"/>
</dbReference>
<dbReference type="EMBL" id="UWOC01000181">
    <property type="protein sequence ID" value="VCU10506.1"/>
    <property type="molecule type" value="Genomic_DNA"/>
</dbReference>
<evidence type="ECO:0000256" key="5">
    <source>
        <dbReference type="ARBA" id="ARBA00022519"/>
    </source>
</evidence>
<evidence type="ECO:0000256" key="10">
    <source>
        <dbReference type="SAM" id="Phobius"/>
    </source>
</evidence>
<name>A0A447CYX1_9BRAD</name>
<dbReference type="OrthoDB" id="8084719at2"/>
<dbReference type="PANTHER" id="PTHR38831:SF2">
    <property type="entry name" value="TYPE II SECRETION SYSTEM PROTEIN K"/>
    <property type="match status" value="1"/>
</dbReference>
<keyword evidence="5" id="KW-0997">Cell inner membrane</keyword>
<comment type="subcellular location">
    <subcellularLocation>
        <location evidence="1">Cell inner membrane</location>
    </subcellularLocation>
</comment>
<dbReference type="RefSeq" id="WP_129610945.1">
    <property type="nucleotide sequence ID" value="NZ_UWOC01000181.1"/>
</dbReference>
<reference evidence="13" key="1">
    <citation type="submission" date="2018-10" db="EMBL/GenBank/DDBJ databases">
        <authorList>
            <person name="Peiro R."/>
            <person name="Begona"/>
            <person name="Cbmso G."/>
            <person name="Lopez M."/>
            <person name="Gonzalez S."/>
            <person name="Sacristan E."/>
            <person name="Castillo E."/>
        </authorList>
    </citation>
    <scope>NUCLEOTIDE SEQUENCE [LARGE SCALE GENOMIC DNA]</scope>
</reference>
<dbReference type="GO" id="GO:0009306">
    <property type="term" value="P:protein secretion"/>
    <property type="evidence" value="ECO:0007669"/>
    <property type="project" value="InterPro"/>
</dbReference>
<proteinExistence type="inferred from homology"/>
<dbReference type="PANTHER" id="PTHR38831">
    <property type="entry name" value="TYPE II SECRETION SYSTEM PROTEIN K"/>
    <property type="match status" value="1"/>
</dbReference>
<comment type="caution">
    <text evidence="12">The sequence shown here is derived from an EMBL/GenBank/DDBJ whole genome shotgun (WGS) entry which is preliminary data.</text>
</comment>
<accession>A0A447CYX1</accession>
<evidence type="ECO:0000256" key="8">
    <source>
        <dbReference type="ARBA" id="ARBA00022989"/>
    </source>
</evidence>
<feature type="transmembrane region" description="Helical" evidence="10">
    <location>
        <begin position="12"/>
        <end position="35"/>
    </location>
</feature>
<evidence type="ECO:0000259" key="11">
    <source>
        <dbReference type="Pfam" id="PF21687"/>
    </source>
</evidence>
<organism evidence="12 13">
    <name type="scientific">Rhodoplanes serenus</name>
    <dbReference type="NCBI Taxonomy" id="200615"/>
    <lineage>
        <taxon>Bacteria</taxon>
        <taxon>Pseudomonadati</taxon>
        <taxon>Pseudomonadota</taxon>
        <taxon>Alphaproteobacteria</taxon>
        <taxon>Hyphomicrobiales</taxon>
        <taxon>Nitrobacteraceae</taxon>
        <taxon>Rhodoplanes</taxon>
    </lineage>
</organism>
<keyword evidence="8 10" id="KW-1133">Transmembrane helix</keyword>